<dbReference type="SUPFAM" id="SSF49265">
    <property type="entry name" value="Fibronectin type III"/>
    <property type="match status" value="1"/>
</dbReference>
<reference evidence="3" key="2">
    <citation type="submission" date="2015-07" db="EMBL/GenBank/DDBJ databases">
        <title>MeaNS - Measles Nucleotide Surveillance Program.</title>
        <authorList>
            <person name="Tran T."/>
            <person name="Druce J."/>
        </authorList>
    </citation>
    <scope>NUCLEOTIDE SEQUENCE</scope>
    <source>
        <strain evidence="3">OCN096</strain>
    </source>
</reference>
<evidence type="ECO:0000313" key="6">
    <source>
        <dbReference type="Proteomes" id="UP000305729"/>
    </source>
</evidence>
<gene>
    <name evidence="3" type="ORF">AC626_09445</name>
    <name evidence="4" type="ORF">CWC22_021385</name>
</gene>
<evidence type="ECO:0000313" key="4">
    <source>
        <dbReference type="EMBL" id="QPB85565.1"/>
    </source>
</evidence>
<organism evidence="3 5">
    <name type="scientific">Pseudoalteromonas rubra</name>
    <dbReference type="NCBI Taxonomy" id="43658"/>
    <lineage>
        <taxon>Bacteria</taxon>
        <taxon>Pseudomonadati</taxon>
        <taxon>Pseudomonadota</taxon>
        <taxon>Gammaproteobacteria</taxon>
        <taxon>Alteromonadales</taxon>
        <taxon>Pseudoalteromonadaceae</taxon>
        <taxon>Pseudoalteromonas</taxon>
    </lineage>
</organism>
<dbReference type="EMBL" id="LFZX01000056">
    <property type="protein sequence ID" value="KNC67647.1"/>
    <property type="molecule type" value="Genomic_DNA"/>
</dbReference>
<dbReference type="InterPro" id="IPR013783">
    <property type="entry name" value="Ig-like_fold"/>
</dbReference>
<dbReference type="PROSITE" id="PS50853">
    <property type="entry name" value="FN3"/>
    <property type="match status" value="1"/>
</dbReference>
<dbReference type="PATRIC" id="fig|43658.6.peg.4711"/>
<evidence type="ECO:0000256" key="1">
    <source>
        <dbReference type="SAM" id="SignalP"/>
    </source>
</evidence>
<protein>
    <recommendedName>
        <fullName evidence="2">Fibronectin type-III domain-containing protein</fullName>
    </recommendedName>
</protein>
<dbReference type="RefSeq" id="WP_049864327.1">
    <property type="nucleotide sequence ID" value="NZ_CP045430.1"/>
</dbReference>
<keyword evidence="1" id="KW-0732">Signal</keyword>
<dbReference type="Gene3D" id="2.60.40.10">
    <property type="entry name" value="Immunoglobulins"/>
    <property type="match status" value="2"/>
</dbReference>
<dbReference type="InterPro" id="IPR003961">
    <property type="entry name" value="FN3_dom"/>
</dbReference>
<dbReference type="STRING" id="43658.AT705_19915"/>
<proteinExistence type="predicted"/>
<evidence type="ECO:0000313" key="5">
    <source>
        <dbReference type="Proteomes" id="UP000036850"/>
    </source>
</evidence>
<dbReference type="Proteomes" id="UP000036850">
    <property type="component" value="Unassembled WGS sequence"/>
</dbReference>
<dbReference type="Proteomes" id="UP000305729">
    <property type="component" value="Chromosome 2"/>
</dbReference>
<feature type="chain" id="PRO_5033719337" description="Fibronectin type-III domain-containing protein" evidence="1">
    <location>
        <begin position="32"/>
        <end position="377"/>
    </location>
</feature>
<name>A0A0L0ET35_9GAMM</name>
<sequence>MISKLLPSCASALCMSATLALGLLPTFSATAATQSGYCEISRTQPGAPPMSWDNNDYVTTAKYSVFGAESCEVPNNATITNIRASFTAYADRQVLTRGLLLGDYILTVSASSPYLPNPLTGQVKAIMSAYGANSLGSSTVNLPFNGTRLDNLSFTLKAQLSNSVSLRCANRNPAECEDYMYFEYTIGVDYEYEVPGVPDAPGWINASASGNSVNVNWEPVSGATYKVAIQYNNNSWTDYQYIPSPASASYMSWHNLNDGNRRYRVVACNSYGCSQPSPISNTVTVRSGLGTPNAPYARLSGNTIIVDWNDVPGAYQYVLSIKYNNNNWTDYRFYSAPNTSSISWSNLGSGNRQYRVKACTQSGICYNASPASNVVSN</sequence>
<dbReference type="EMBL" id="CP045430">
    <property type="protein sequence ID" value="QPB85565.1"/>
    <property type="molecule type" value="Genomic_DNA"/>
</dbReference>
<dbReference type="OrthoDB" id="6281530at2"/>
<evidence type="ECO:0000259" key="2">
    <source>
        <dbReference type="PROSITE" id="PS50853"/>
    </source>
</evidence>
<feature type="domain" description="Fibronectin type-III" evidence="2">
    <location>
        <begin position="197"/>
        <end position="288"/>
    </location>
</feature>
<reference evidence="4 6" key="3">
    <citation type="submission" date="2019-10" db="EMBL/GenBank/DDBJ databases">
        <title>Pseudoalteromonas rubra S4059.</title>
        <authorList>
            <person name="Paulsen S."/>
            <person name="Wang X."/>
        </authorList>
    </citation>
    <scope>NUCLEOTIDE SEQUENCE [LARGE SCALE GENOMIC DNA]</scope>
    <source>
        <strain evidence="4 6">S4059</strain>
    </source>
</reference>
<evidence type="ECO:0000313" key="3">
    <source>
        <dbReference type="EMBL" id="KNC67647.1"/>
    </source>
</evidence>
<feature type="signal peptide" evidence="1">
    <location>
        <begin position="1"/>
        <end position="31"/>
    </location>
</feature>
<dbReference type="InterPro" id="IPR036116">
    <property type="entry name" value="FN3_sf"/>
</dbReference>
<dbReference type="AlphaFoldDB" id="A0A0L0ET35"/>
<dbReference type="CDD" id="cd00063">
    <property type="entry name" value="FN3"/>
    <property type="match status" value="1"/>
</dbReference>
<reference evidence="5" key="1">
    <citation type="submission" date="2015-07" db="EMBL/GenBank/DDBJ databases">
        <title>Draft genome sequence of a Pseudoalteromonas rubra strain, OCN096, isolated from Kaneohe Bay, Oahu, Hawaii.</title>
        <authorList>
            <person name="Beurmann S."/>
            <person name="Ushijima B."/>
            <person name="Belcaid M."/>
            <person name="Callahan S.M."/>
            <person name="Aeby G.S."/>
        </authorList>
    </citation>
    <scope>NUCLEOTIDE SEQUENCE [LARGE SCALE GENOMIC DNA]</scope>
    <source>
        <strain evidence="5">OCN096</strain>
    </source>
</reference>
<accession>A0A0L0ET35</accession>